<keyword evidence="5 10" id="KW-0548">Nucleotidyltransferase</keyword>
<keyword evidence="9 10" id="KW-0472">Membrane</keyword>
<evidence type="ECO:0000256" key="1">
    <source>
        <dbReference type="ARBA" id="ARBA00000877"/>
    </source>
</evidence>
<keyword evidence="4 10" id="KW-0812">Transmembrane</keyword>
<dbReference type="PIRSF" id="PIRSF004793">
    <property type="entry name" value="UCP004793"/>
    <property type="match status" value="1"/>
</dbReference>
<feature type="transmembrane region" description="Helical" evidence="10">
    <location>
        <begin position="60"/>
        <end position="78"/>
    </location>
</feature>
<dbReference type="InterPro" id="IPR045585">
    <property type="entry name" value="CdaA_N"/>
</dbReference>
<dbReference type="FunFam" id="3.40.1700.10:FF:000002">
    <property type="entry name" value="Diadenylate cyclase"/>
    <property type="match status" value="1"/>
</dbReference>
<evidence type="ECO:0000256" key="7">
    <source>
        <dbReference type="ARBA" id="ARBA00022840"/>
    </source>
</evidence>
<evidence type="ECO:0000256" key="3">
    <source>
        <dbReference type="ARBA" id="ARBA00022679"/>
    </source>
</evidence>
<evidence type="ECO:0000256" key="4">
    <source>
        <dbReference type="ARBA" id="ARBA00022692"/>
    </source>
</evidence>
<comment type="caution">
    <text evidence="10">Lacks conserved residue(s) required for the propagation of feature annotation.</text>
</comment>
<dbReference type="InterPro" id="IPR050338">
    <property type="entry name" value="DisA"/>
</dbReference>
<dbReference type="AlphaFoldDB" id="A0A956RNT0"/>
<comment type="similarity">
    <text evidence="10">Belongs to the adenylate cyclase family. DacA/CdaA subfamily.</text>
</comment>
<dbReference type="NCBIfam" id="TIGR00159">
    <property type="entry name" value="diadenylate cyclase CdaA"/>
    <property type="match status" value="1"/>
</dbReference>
<keyword evidence="7 10" id="KW-0067">ATP-binding</keyword>
<evidence type="ECO:0000259" key="12">
    <source>
        <dbReference type="PROSITE" id="PS51794"/>
    </source>
</evidence>
<gene>
    <name evidence="13" type="primary">cdaA</name>
    <name evidence="10" type="synonym">dacA</name>
    <name evidence="13" type="ORF">KC729_09330</name>
</gene>
<organism evidence="13 14">
    <name type="scientific">Eiseniibacteriota bacterium</name>
    <dbReference type="NCBI Taxonomy" id="2212470"/>
    <lineage>
        <taxon>Bacteria</taxon>
        <taxon>Candidatus Eiseniibacteriota</taxon>
    </lineage>
</organism>
<comment type="subunit">
    <text evidence="10">Probably a homodimer.</text>
</comment>
<dbReference type="Pfam" id="PF02457">
    <property type="entry name" value="DAC"/>
    <property type="match status" value="1"/>
</dbReference>
<keyword evidence="6 10" id="KW-0547">Nucleotide-binding</keyword>
<keyword evidence="2 10" id="KW-1003">Cell membrane</keyword>
<dbReference type="GO" id="GO:0004016">
    <property type="term" value="F:adenylate cyclase activity"/>
    <property type="evidence" value="ECO:0007669"/>
    <property type="project" value="UniProtKB-UniRule"/>
</dbReference>
<comment type="caution">
    <text evidence="13">The sequence shown here is derived from an EMBL/GenBank/DDBJ whole genome shotgun (WGS) entry which is preliminary data.</text>
</comment>
<comment type="catalytic activity">
    <reaction evidence="1 10">
        <text>2 ATP = 3',3'-c-di-AMP + 2 diphosphate</text>
        <dbReference type="Rhea" id="RHEA:35655"/>
        <dbReference type="ChEBI" id="CHEBI:30616"/>
        <dbReference type="ChEBI" id="CHEBI:33019"/>
        <dbReference type="ChEBI" id="CHEBI:71500"/>
        <dbReference type="EC" id="2.7.7.85"/>
    </reaction>
</comment>
<comment type="function">
    <text evidence="10">Catalyzes the condensation of 2 ATP molecules into cyclic di-AMP (c-di-AMP), a second messenger used to regulate differing processes in different bacteria.</text>
</comment>
<evidence type="ECO:0000256" key="10">
    <source>
        <dbReference type="HAMAP-Rule" id="MF_01499"/>
    </source>
</evidence>
<sequence length="285" mass="31805">MNFQDMRWLLDILDVAIVTFLIYHIFLLVRGTRAAQMFLGLIAILLLSALADLFRLTALNWILASLKTVWVVAFLILFQPELRRGLTMIGHSRLFRRIFRLEEGSHLGEIEDALLNLRKRGLGAIVVLERNTGLRSYIETGTMLESNLSAELLETIFIPPAPLHDGAVIIRGNHVIAAGCILPLSQSMALDRSLGTRHRAILGVSEETDAVAIAVSEETRQIAIAEGGRLIRNVDPTTLKAVLSQFIRAPKEREERKEERSRETVESAAPVASEERRRSTGVPQT</sequence>
<dbReference type="InterPro" id="IPR036888">
    <property type="entry name" value="DNA_integrity_DisA_N_sf"/>
</dbReference>
<evidence type="ECO:0000256" key="2">
    <source>
        <dbReference type="ARBA" id="ARBA00022475"/>
    </source>
</evidence>
<dbReference type="InterPro" id="IPR014046">
    <property type="entry name" value="C-di-AMP_synthase"/>
</dbReference>
<dbReference type="GO" id="GO:0106408">
    <property type="term" value="F:diadenylate cyclase activity"/>
    <property type="evidence" value="ECO:0007669"/>
    <property type="project" value="UniProtKB-EC"/>
</dbReference>
<name>A0A956RNT0_UNCEI</name>
<feature type="transmembrane region" description="Helical" evidence="10">
    <location>
        <begin position="36"/>
        <end position="54"/>
    </location>
</feature>
<dbReference type="GO" id="GO:0006171">
    <property type="term" value="P:cAMP biosynthetic process"/>
    <property type="evidence" value="ECO:0007669"/>
    <property type="project" value="InterPro"/>
</dbReference>
<dbReference type="InterPro" id="IPR003390">
    <property type="entry name" value="DNA_integrity_scan_DisA_N"/>
</dbReference>
<keyword evidence="8 10" id="KW-1133">Transmembrane helix</keyword>
<reference evidence="13" key="1">
    <citation type="submission" date="2020-04" db="EMBL/GenBank/DDBJ databases">
        <authorList>
            <person name="Zhang T."/>
        </authorList>
    </citation>
    <scope>NUCLEOTIDE SEQUENCE</scope>
    <source>
        <strain evidence="13">HKST-UBA01</strain>
    </source>
</reference>
<evidence type="ECO:0000256" key="8">
    <source>
        <dbReference type="ARBA" id="ARBA00022989"/>
    </source>
</evidence>
<dbReference type="GO" id="GO:0005524">
    <property type="term" value="F:ATP binding"/>
    <property type="evidence" value="ECO:0007669"/>
    <property type="project" value="UniProtKB-UniRule"/>
</dbReference>
<evidence type="ECO:0000313" key="13">
    <source>
        <dbReference type="EMBL" id="MCA9727871.1"/>
    </source>
</evidence>
<feature type="transmembrane region" description="Helical" evidence="10">
    <location>
        <begin position="6"/>
        <end position="29"/>
    </location>
</feature>
<proteinExistence type="inferred from homology"/>
<dbReference type="HAMAP" id="MF_01499">
    <property type="entry name" value="DacA"/>
    <property type="match status" value="1"/>
</dbReference>
<dbReference type="SUPFAM" id="SSF143597">
    <property type="entry name" value="YojJ-like"/>
    <property type="match status" value="1"/>
</dbReference>
<dbReference type="EC" id="2.7.7.85" evidence="10"/>
<dbReference type="EMBL" id="JAGQHR010000252">
    <property type="protein sequence ID" value="MCA9727871.1"/>
    <property type="molecule type" value="Genomic_DNA"/>
</dbReference>
<evidence type="ECO:0000256" key="5">
    <source>
        <dbReference type="ARBA" id="ARBA00022695"/>
    </source>
</evidence>
<feature type="compositionally biased region" description="Basic and acidic residues" evidence="11">
    <location>
        <begin position="250"/>
        <end position="265"/>
    </location>
</feature>
<keyword evidence="3 10" id="KW-0808">Transferase</keyword>
<evidence type="ECO:0000256" key="6">
    <source>
        <dbReference type="ARBA" id="ARBA00022741"/>
    </source>
</evidence>
<dbReference type="Gene3D" id="3.40.1700.10">
    <property type="entry name" value="DNA integrity scanning protein, DisA, N-terminal domain"/>
    <property type="match status" value="1"/>
</dbReference>
<evidence type="ECO:0000256" key="11">
    <source>
        <dbReference type="SAM" id="MobiDB-lite"/>
    </source>
</evidence>
<dbReference type="Pfam" id="PF19293">
    <property type="entry name" value="CdaA_N"/>
    <property type="match status" value="1"/>
</dbReference>
<evidence type="ECO:0000313" key="14">
    <source>
        <dbReference type="Proteomes" id="UP000697710"/>
    </source>
</evidence>
<dbReference type="PROSITE" id="PS51794">
    <property type="entry name" value="DAC"/>
    <property type="match status" value="1"/>
</dbReference>
<feature type="domain" description="DAC" evidence="12">
    <location>
        <begin position="79"/>
        <end position="236"/>
    </location>
</feature>
<dbReference type="InterPro" id="IPR034701">
    <property type="entry name" value="CdaA"/>
</dbReference>
<dbReference type="Proteomes" id="UP000697710">
    <property type="component" value="Unassembled WGS sequence"/>
</dbReference>
<dbReference type="PANTHER" id="PTHR34185:SF1">
    <property type="entry name" value="DIADENYLATE CYCLASE"/>
    <property type="match status" value="1"/>
</dbReference>
<reference evidence="13" key="2">
    <citation type="journal article" date="2021" name="Microbiome">
        <title>Successional dynamics and alternative stable states in a saline activated sludge microbial community over 9 years.</title>
        <authorList>
            <person name="Wang Y."/>
            <person name="Ye J."/>
            <person name="Ju F."/>
            <person name="Liu L."/>
            <person name="Boyd J.A."/>
            <person name="Deng Y."/>
            <person name="Parks D.H."/>
            <person name="Jiang X."/>
            <person name="Yin X."/>
            <person name="Woodcroft B.J."/>
            <person name="Tyson G.W."/>
            <person name="Hugenholtz P."/>
            <person name="Polz M.F."/>
            <person name="Zhang T."/>
        </authorList>
    </citation>
    <scope>NUCLEOTIDE SEQUENCE</scope>
    <source>
        <strain evidence="13">HKST-UBA01</strain>
    </source>
</reference>
<dbReference type="PANTHER" id="PTHR34185">
    <property type="entry name" value="DIADENYLATE CYCLASE"/>
    <property type="match status" value="1"/>
</dbReference>
<feature type="region of interest" description="Disordered" evidence="11">
    <location>
        <begin position="250"/>
        <end position="285"/>
    </location>
</feature>
<accession>A0A956RNT0</accession>
<evidence type="ECO:0000256" key="9">
    <source>
        <dbReference type="ARBA" id="ARBA00023136"/>
    </source>
</evidence>
<protein>
    <recommendedName>
        <fullName evidence="10">Diadenylate cyclase</fullName>
        <shortName evidence="10">DAC</shortName>
        <ecNumber evidence="10">2.7.7.85</ecNumber>
    </recommendedName>
    <alternativeName>
        <fullName evidence="10">Cyclic-di-AMP synthase</fullName>
        <shortName evidence="10">c-di-AMP synthase</shortName>
    </alternativeName>
</protein>